<reference evidence="1" key="1">
    <citation type="submission" date="2021-03" db="UniProtKB">
        <authorList>
            <consortium name="EnsemblPlants"/>
        </authorList>
    </citation>
    <scope>IDENTIFICATION</scope>
</reference>
<dbReference type="AlphaFoldDB" id="A0A803QPM8"/>
<evidence type="ECO:0000313" key="1">
    <source>
        <dbReference type="EnsemblPlants" id="cds.evm.model.10.624"/>
    </source>
</evidence>
<evidence type="ECO:0000313" key="2">
    <source>
        <dbReference type="Proteomes" id="UP000596661"/>
    </source>
</evidence>
<accession>A0A803QPM8</accession>
<protein>
    <submittedName>
        <fullName evidence="1">Uncharacterized protein</fullName>
    </submittedName>
</protein>
<dbReference type="Gramene" id="evm.model.10.624">
    <property type="protein sequence ID" value="cds.evm.model.10.624"/>
    <property type="gene ID" value="evm.TU.10.624"/>
</dbReference>
<proteinExistence type="predicted"/>
<dbReference type="EnsemblPlants" id="evm.model.10.624">
    <property type="protein sequence ID" value="cds.evm.model.10.624"/>
    <property type="gene ID" value="evm.TU.10.624"/>
</dbReference>
<sequence length="90" mass="10755">MVEPQVNRAVGSRLEDQQEERASIYTVSCPYFGARLAHWLKQPYNRRSLLDPHNMECYFRFLWAMKWKNRFSINLRILSPTTKIESLACF</sequence>
<keyword evidence="2" id="KW-1185">Reference proteome</keyword>
<dbReference type="EMBL" id="UZAU01000810">
    <property type="status" value="NOT_ANNOTATED_CDS"/>
    <property type="molecule type" value="Genomic_DNA"/>
</dbReference>
<organism evidence="1 2">
    <name type="scientific">Cannabis sativa</name>
    <name type="common">Hemp</name>
    <name type="synonym">Marijuana</name>
    <dbReference type="NCBI Taxonomy" id="3483"/>
    <lineage>
        <taxon>Eukaryota</taxon>
        <taxon>Viridiplantae</taxon>
        <taxon>Streptophyta</taxon>
        <taxon>Embryophyta</taxon>
        <taxon>Tracheophyta</taxon>
        <taxon>Spermatophyta</taxon>
        <taxon>Magnoliopsida</taxon>
        <taxon>eudicotyledons</taxon>
        <taxon>Gunneridae</taxon>
        <taxon>Pentapetalae</taxon>
        <taxon>rosids</taxon>
        <taxon>fabids</taxon>
        <taxon>Rosales</taxon>
        <taxon>Cannabaceae</taxon>
        <taxon>Cannabis</taxon>
    </lineage>
</organism>
<dbReference type="Proteomes" id="UP000596661">
    <property type="component" value="Unassembled WGS sequence"/>
</dbReference>
<name>A0A803QPM8_CANSA</name>